<keyword evidence="3" id="KW-0472">Membrane</keyword>
<keyword evidence="3" id="KW-1133">Transmembrane helix</keyword>
<dbReference type="Proteomes" id="UP000264800">
    <property type="component" value="Unplaced"/>
</dbReference>
<feature type="transmembrane region" description="Helical" evidence="3">
    <location>
        <begin position="25"/>
        <end position="46"/>
    </location>
</feature>
<proteinExistence type="inferred from homology"/>
<dbReference type="Gene3D" id="3.40.50.1820">
    <property type="entry name" value="alpha/beta hydrolase"/>
    <property type="match status" value="1"/>
</dbReference>
<evidence type="ECO:0000313" key="4">
    <source>
        <dbReference type="Ensembl" id="ENSKMAP00000000473.1"/>
    </source>
</evidence>
<dbReference type="GeneTree" id="ENSGT00950000182902"/>
<dbReference type="PANTHER" id="PTHR10794:SF96">
    <property type="entry name" value="PROTEIN ABHD15-LIKE"/>
    <property type="match status" value="1"/>
</dbReference>
<keyword evidence="3" id="KW-0812">Transmembrane</keyword>
<dbReference type="GO" id="GO:0034338">
    <property type="term" value="F:short-chain carboxylesterase activity"/>
    <property type="evidence" value="ECO:0007669"/>
    <property type="project" value="TreeGrafter"/>
</dbReference>
<dbReference type="GO" id="GO:0047372">
    <property type="term" value="F:monoacylglycerol lipase activity"/>
    <property type="evidence" value="ECO:0007669"/>
    <property type="project" value="TreeGrafter"/>
</dbReference>
<accession>A0A3Q2ZAJ4</accession>
<keyword evidence="5" id="KW-1185">Reference proteome</keyword>
<name>A0A3Q2ZAJ4_KRYMA</name>
<feature type="compositionally biased region" description="Basic residues" evidence="2">
    <location>
        <begin position="524"/>
        <end position="535"/>
    </location>
</feature>
<dbReference type="InterPro" id="IPR029058">
    <property type="entry name" value="AB_hydrolase_fold"/>
</dbReference>
<dbReference type="AlphaFoldDB" id="A0A3Q2ZAJ4"/>
<protein>
    <submittedName>
        <fullName evidence="4">Protein ABHD15-like</fullName>
    </submittedName>
</protein>
<organism evidence="4 5">
    <name type="scientific">Kryptolebias marmoratus</name>
    <name type="common">Mangrove killifish</name>
    <name type="synonym">Rivulus marmoratus</name>
    <dbReference type="NCBI Taxonomy" id="37003"/>
    <lineage>
        <taxon>Eukaryota</taxon>
        <taxon>Metazoa</taxon>
        <taxon>Chordata</taxon>
        <taxon>Craniata</taxon>
        <taxon>Vertebrata</taxon>
        <taxon>Euteleostomi</taxon>
        <taxon>Actinopterygii</taxon>
        <taxon>Neopterygii</taxon>
        <taxon>Teleostei</taxon>
        <taxon>Neoteleostei</taxon>
        <taxon>Acanthomorphata</taxon>
        <taxon>Ovalentaria</taxon>
        <taxon>Atherinomorphae</taxon>
        <taxon>Cyprinodontiformes</taxon>
        <taxon>Rivulidae</taxon>
        <taxon>Kryptolebias</taxon>
    </lineage>
</organism>
<sequence>MSVGENNHRKHWIYLHSSYEHMASFVWDGLFCLLPSLCFLLLRLAHRWPRVRCWTRRAVRAAGWRLWVVVCLILELKPHNSTGTWDTETESGQTSEGPRLVCKPTALARYLLQNCGSLAKSKLATWPRGDPHLQTVSSQLCGQHGDNIQFTRDHLLLKDGGVVALDWAVGTRLGEAAMRKRWDGRKALGCFTSAPPVLLLIPQSWGGMSPHLKLLSLQATRQGFYVVVFHHRGTAGTPLTTARLTEFGDPADLEQAVSYVHSRHLSSVLVAVSEGSGSGVLLSYLGEHGSSTYLTAAAAISPVLLGQLWFEAAMPPVYRWAALFRRKTQLSRYAGSFRGVLDVDRALSCSNLRDFEEALFCSSAKLHRGLSPSPEGSGSSSLRGLTPAAAWMLGERAHQAKNWESYWERNEPLRDADEAAVPVLCICSRDDPVLTPASTLPLSLFLNNPYFLLVLTDRGGHCGFTLEGREEMDDGIWSHSVALEYFKVVAEFLKDGEREGASWRGEVNGQIGQRSRVNAGVSSRGRRATVTRRPRAQVMEQSCTDDGE</sequence>
<dbReference type="Ensembl" id="ENSKMAT00000000502.1">
    <property type="protein sequence ID" value="ENSKMAP00000000473.1"/>
    <property type="gene ID" value="ENSKMAG00000000408.1"/>
</dbReference>
<dbReference type="OMA" id="WVIICLI"/>
<evidence type="ECO:0000256" key="1">
    <source>
        <dbReference type="ARBA" id="ARBA00010884"/>
    </source>
</evidence>
<dbReference type="InterPro" id="IPR050960">
    <property type="entry name" value="AB_hydrolase_4_sf"/>
</dbReference>
<dbReference type="SUPFAM" id="SSF53474">
    <property type="entry name" value="alpha/beta-Hydrolases"/>
    <property type="match status" value="1"/>
</dbReference>
<comment type="similarity">
    <text evidence="1">Belongs to the AB hydrolase superfamily. AB hydrolase 4 family.</text>
</comment>
<dbReference type="PANTHER" id="PTHR10794">
    <property type="entry name" value="ABHYDROLASE DOMAIN-CONTAINING PROTEIN"/>
    <property type="match status" value="1"/>
</dbReference>
<feature type="region of interest" description="Disordered" evidence="2">
    <location>
        <begin position="515"/>
        <end position="548"/>
    </location>
</feature>
<evidence type="ECO:0000256" key="2">
    <source>
        <dbReference type="SAM" id="MobiDB-lite"/>
    </source>
</evidence>
<evidence type="ECO:0000256" key="3">
    <source>
        <dbReference type="SAM" id="Phobius"/>
    </source>
</evidence>
<reference evidence="4" key="1">
    <citation type="submission" date="2025-08" db="UniProtKB">
        <authorList>
            <consortium name="Ensembl"/>
        </authorList>
    </citation>
    <scope>IDENTIFICATION</scope>
</reference>
<evidence type="ECO:0000313" key="5">
    <source>
        <dbReference type="Proteomes" id="UP000264800"/>
    </source>
</evidence>
<dbReference type="ESTHER" id="kryma-a0a3q2zaj4">
    <property type="family name" value="abh_upf0017"/>
</dbReference>
<reference evidence="4" key="2">
    <citation type="submission" date="2025-09" db="UniProtKB">
        <authorList>
            <consortium name="Ensembl"/>
        </authorList>
    </citation>
    <scope>IDENTIFICATION</scope>
</reference>